<dbReference type="Gene3D" id="3.30.1330.40">
    <property type="entry name" value="RutC-like"/>
    <property type="match status" value="1"/>
</dbReference>
<gene>
    <name evidence="1" type="ORF">QO011_004841</name>
</gene>
<evidence type="ECO:0000313" key="1">
    <source>
        <dbReference type="EMBL" id="MDQ0471814.1"/>
    </source>
</evidence>
<evidence type="ECO:0000313" key="2">
    <source>
        <dbReference type="Proteomes" id="UP001242480"/>
    </source>
</evidence>
<organism evidence="1 2">
    <name type="scientific">Labrys wisconsinensis</name>
    <dbReference type="NCBI Taxonomy" id="425677"/>
    <lineage>
        <taxon>Bacteria</taxon>
        <taxon>Pseudomonadati</taxon>
        <taxon>Pseudomonadota</taxon>
        <taxon>Alphaproteobacteria</taxon>
        <taxon>Hyphomicrobiales</taxon>
        <taxon>Xanthobacteraceae</taxon>
        <taxon>Labrys</taxon>
    </lineage>
</organism>
<reference evidence="1 2" key="1">
    <citation type="submission" date="2023-07" db="EMBL/GenBank/DDBJ databases">
        <title>Genomic Encyclopedia of Type Strains, Phase IV (KMG-IV): sequencing the most valuable type-strain genomes for metagenomic binning, comparative biology and taxonomic classification.</title>
        <authorList>
            <person name="Goeker M."/>
        </authorList>
    </citation>
    <scope>NUCLEOTIDE SEQUENCE [LARGE SCALE GENOMIC DNA]</scope>
    <source>
        <strain evidence="1 2">DSM 19619</strain>
    </source>
</reference>
<protein>
    <submittedName>
        <fullName evidence="1">Enamine deaminase RidA (YjgF/YER057c/UK114 family)</fullName>
    </submittedName>
</protein>
<proteinExistence type="predicted"/>
<dbReference type="InterPro" id="IPR006175">
    <property type="entry name" value="YjgF/YER057c/UK114"/>
</dbReference>
<keyword evidence="2" id="KW-1185">Reference proteome</keyword>
<name>A0ABU0JC09_9HYPH</name>
<dbReference type="EMBL" id="JAUSVX010000010">
    <property type="protein sequence ID" value="MDQ0471814.1"/>
    <property type="molecule type" value="Genomic_DNA"/>
</dbReference>
<accession>A0ABU0JC09</accession>
<dbReference type="SUPFAM" id="SSF55298">
    <property type="entry name" value="YjgF-like"/>
    <property type="match status" value="1"/>
</dbReference>
<sequence>MASVGPRPLLVPVNPPGAAFPGVSTAMRIRGGDLTILSGHVPVEANGELVVGDFEAQLDAAFRAIGRTLAAAGAGYEALVRLTIYVVDYDPAMLAVLKRVRSRYVSAEAPPASAFVAVAALYDARIKVEIDGFAVV</sequence>
<dbReference type="InterPro" id="IPR035959">
    <property type="entry name" value="RutC-like_sf"/>
</dbReference>
<dbReference type="PANTHER" id="PTHR11803">
    <property type="entry name" value="2-IMINOBUTANOATE/2-IMINOPROPANOATE DEAMINASE RIDA"/>
    <property type="match status" value="1"/>
</dbReference>
<dbReference type="Proteomes" id="UP001242480">
    <property type="component" value="Unassembled WGS sequence"/>
</dbReference>
<dbReference type="PANTHER" id="PTHR11803:SF39">
    <property type="entry name" value="2-IMINOBUTANOATE_2-IMINOPROPANOATE DEAMINASE"/>
    <property type="match status" value="1"/>
</dbReference>
<dbReference type="Pfam" id="PF01042">
    <property type="entry name" value="Ribonuc_L-PSP"/>
    <property type="match status" value="1"/>
</dbReference>
<dbReference type="CDD" id="cd00448">
    <property type="entry name" value="YjgF_YER057c_UK114_family"/>
    <property type="match status" value="1"/>
</dbReference>
<dbReference type="RefSeq" id="WP_307277592.1">
    <property type="nucleotide sequence ID" value="NZ_JAUSVX010000010.1"/>
</dbReference>
<comment type="caution">
    <text evidence="1">The sequence shown here is derived from an EMBL/GenBank/DDBJ whole genome shotgun (WGS) entry which is preliminary data.</text>
</comment>